<feature type="coiled-coil region" evidence="1">
    <location>
        <begin position="573"/>
        <end position="621"/>
    </location>
</feature>
<sequence length="714" mass="81464">LLLLQGLGKSRGKNDISGRTSPVNLKPLESNEVNKDQQTNKKETKSLPPSQKSEESNTGKNTKDTIEKTNNASDKSREVIKEDEKKTEKQTSPADATDKFTNKADDSVEAPQDKPPSSVRLIDRVNQRPTNQINEKNPSSTLINFLTSPVQTIKSNIAPSPTTPPTKTKPVDEVKDLETNKKSSELKEKQNKNSKNETNEVQSKKVESQPNINVGQKKEITSSSQPAPNTKTQEVLNKDNGNVQTTKSKDDKVSEFQNKSNNIVTESASEIPVKKTEKDKPENETQVSKPEVSQSNTNYLVPSNIPQPDTNLKLGRKGVITRSEGEQLKPYQPKITSKHNNPPDLSLTSDKGVNRLINTGQKECEKYNENQRIDLKNLDPCRPVFFSAIDLKRSGFANAEDIENCWNKLGVPDVENLLKYLGFPKHGIINLDHLTQSLHEALEMNTYDDPGVLAGIRSMNLELHLTEALKNAYSKEIEKFDTNLTEEREMILRYFHQQLNEIRQKMEILLGQKEAEIKQVQQEHFNHIFAFNEKIKKTVDQVKSQTESKDHFQRLKDSIQILKDYSQLLQTTFDNISRQNQKLFNEYEELQQKIQLKEVTIKTLQEENNQLSENYKTVLQKLTSNNINNNNSSNVNTNNVKRNDGTYESNKSNDDKSINDRKQNNKEYTQPDQNHHQRESPMNPTHMTYPEKSTVSKYRPNDPIWTEMVATKDQ</sequence>
<dbReference type="GO" id="GO:0006995">
    <property type="term" value="P:cellular response to nitrogen starvation"/>
    <property type="evidence" value="ECO:0007669"/>
    <property type="project" value="TreeGrafter"/>
</dbReference>
<feature type="region of interest" description="Disordered" evidence="2">
    <location>
        <begin position="332"/>
        <end position="351"/>
    </location>
</feature>
<feature type="compositionally biased region" description="Polar residues" evidence="2">
    <location>
        <begin position="680"/>
        <end position="696"/>
    </location>
</feature>
<dbReference type="GO" id="GO:0000423">
    <property type="term" value="P:mitophagy"/>
    <property type="evidence" value="ECO:0007669"/>
    <property type="project" value="TreeGrafter"/>
</dbReference>
<dbReference type="GO" id="GO:0045324">
    <property type="term" value="P:late endosome to vacuole transport"/>
    <property type="evidence" value="ECO:0007669"/>
    <property type="project" value="TreeGrafter"/>
</dbReference>
<reference evidence="3" key="1">
    <citation type="submission" date="2016-06" db="UniProtKB">
        <authorList>
            <consortium name="WormBaseParasite"/>
        </authorList>
    </citation>
    <scope>IDENTIFICATION</scope>
</reference>
<feature type="compositionally biased region" description="Polar residues" evidence="2">
    <location>
        <begin position="284"/>
        <end position="310"/>
    </location>
</feature>
<feature type="compositionally biased region" description="Polar residues" evidence="2">
    <location>
        <begin position="127"/>
        <end position="160"/>
    </location>
</feature>
<feature type="compositionally biased region" description="Basic and acidic residues" evidence="2">
    <location>
        <begin position="52"/>
        <end position="67"/>
    </location>
</feature>
<accession>A0A183JZA3</accession>
<feature type="compositionally biased region" description="Basic and acidic residues" evidence="2">
    <location>
        <begin position="96"/>
        <end position="106"/>
    </location>
</feature>
<dbReference type="AlphaFoldDB" id="A0A183JZA3"/>
<feature type="compositionally biased region" description="Basic and acidic residues" evidence="2">
    <location>
        <begin position="74"/>
        <end position="89"/>
    </location>
</feature>
<dbReference type="InterPro" id="IPR036266">
    <property type="entry name" value="SecA_Wing/Scaffold_sf"/>
</dbReference>
<feature type="compositionally biased region" description="Low complexity" evidence="2">
    <location>
        <begin position="624"/>
        <end position="640"/>
    </location>
</feature>
<name>A0A183JZA3_9TREM</name>
<dbReference type="InterPro" id="IPR007243">
    <property type="entry name" value="Atg6/Beclin"/>
</dbReference>
<organism evidence="3">
    <name type="scientific">Schistosoma curassoni</name>
    <dbReference type="NCBI Taxonomy" id="6186"/>
    <lineage>
        <taxon>Eukaryota</taxon>
        <taxon>Metazoa</taxon>
        <taxon>Spiralia</taxon>
        <taxon>Lophotrochozoa</taxon>
        <taxon>Platyhelminthes</taxon>
        <taxon>Trematoda</taxon>
        <taxon>Digenea</taxon>
        <taxon>Strigeidida</taxon>
        <taxon>Schistosomatoidea</taxon>
        <taxon>Schistosomatidae</taxon>
        <taxon>Schistosoma</taxon>
    </lineage>
</organism>
<feature type="region of interest" description="Disordered" evidence="2">
    <location>
        <begin position="624"/>
        <end position="703"/>
    </location>
</feature>
<dbReference type="GO" id="GO:0034272">
    <property type="term" value="C:phosphatidylinositol 3-kinase complex, class III, type II"/>
    <property type="evidence" value="ECO:0007669"/>
    <property type="project" value="TreeGrafter"/>
</dbReference>
<protein>
    <submittedName>
        <fullName evidence="3">EF-hand domain-containing protein</fullName>
    </submittedName>
</protein>
<feature type="compositionally biased region" description="Polar residues" evidence="2">
    <location>
        <begin position="255"/>
        <end position="268"/>
    </location>
</feature>
<evidence type="ECO:0000256" key="2">
    <source>
        <dbReference type="SAM" id="MobiDB-lite"/>
    </source>
</evidence>
<feature type="region of interest" description="Disordered" evidence="2">
    <location>
        <begin position="1"/>
        <end position="312"/>
    </location>
</feature>
<dbReference type="STRING" id="6186.A0A183JZA3"/>
<evidence type="ECO:0000313" key="3">
    <source>
        <dbReference type="WBParaSite" id="SCUD_0000806101-mRNA-1"/>
    </source>
</evidence>
<proteinExistence type="predicted"/>
<dbReference type="WBParaSite" id="SCUD_0000806101-mRNA-1">
    <property type="protein sequence ID" value="SCUD_0000806101-mRNA-1"/>
    <property type="gene ID" value="SCUD_0000806101"/>
</dbReference>
<dbReference type="GO" id="GO:0000045">
    <property type="term" value="P:autophagosome assembly"/>
    <property type="evidence" value="ECO:0007669"/>
    <property type="project" value="TreeGrafter"/>
</dbReference>
<dbReference type="PANTHER" id="PTHR12768">
    <property type="entry name" value="BECLIN 1"/>
    <property type="match status" value="1"/>
</dbReference>
<dbReference type="GO" id="GO:0030674">
    <property type="term" value="F:protein-macromolecule adaptor activity"/>
    <property type="evidence" value="ECO:0007669"/>
    <property type="project" value="TreeGrafter"/>
</dbReference>
<dbReference type="GO" id="GO:0000407">
    <property type="term" value="C:phagophore assembly site"/>
    <property type="evidence" value="ECO:0007669"/>
    <property type="project" value="TreeGrafter"/>
</dbReference>
<feature type="compositionally biased region" description="Basic and acidic residues" evidence="2">
    <location>
        <begin position="32"/>
        <end position="45"/>
    </location>
</feature>
<dbReference type="GO" id="GO:0043548">
    <property type="term" value="F:phosphatidylinositol 3-kinase binding"/>
    <property type="evidence" value="ECO:0007669"/>
    <property type="project" value="TreeGrafter"/>
</dbReference>
<feature type="compositionally biased region" description="Basic and acidic residues" evidence="2">
    <location>
        <begin position="272"/>
        <end position="283"/>
    </location>
</feature>
<feature type="compositionally biased region" description="Basic and acidic residues" evidence="2">
    <location>
        <begin position="641"/>
        <end position="665"/>
    </location>
</feature>
<dbReference type="PANTHER" id="PTHR12768:SF4">
    <property type="entry name" value="BECLIN-1"/>
    <property type="match status" value="1"/>
</dbReference>
<feature type="compositionally biased region" description="Polar residues" evidence="2">
    <location>
        <begin position="221"/>
        <end position="246"/>
    </location>
</feature>
<evidence type="ECO:0000256" key="1">
    <source>
        <dbReference type="SAM" id="Coils"/>
    </source>
</evidence>
<dbReference type="GO" id="GO:0034271">
    <property type="term" value="C:phosphatidylinositol 3-kinase complex, class III, type I"/>
    <property type="evidence" value="ECO:0007669"/>
    <property type="project" value="TreeGrafter"/>
</dbReference>
<keyword evidence="1" id="KW-0175">Coiled coil</keyword>
<dbReference type="SUPFAM" id="SSF81886">
    <property type="entry name" value="Helical scaffold and wing domains of SecA"/>
    <property type="match status" value="1"/>
</dbReference>
<feature type="compositionally biased region" description="Basic and acidic residues" evidence="2">
    <location>
        <begin position="169"/>
        <end position="207"/>
    </location>
</feature>